<dbReference type="STRING" id="696762.PFRI_04850"/>
<gene>
    <name evidence="3" type="primary">iolX_1</name>
    <name evidence="3" type="ORF">PFRI_04850</name>
</gene>
<evidence type="ECO:0000313" key="3">
    <source>
        <dbReference type="EMBL" id="OJI95265.1"/>
    </source>
</evidence>
<dbReference type="EC" id="1.1.1.370" evidence="3"/>
<dbReference type="GO" id="GO:0016491">
    <property type="term" value="F:oxidoreductase activity"/>
    <property type="evidence" value="ECO:0007669"/>
    <property type="project" value="UniProtKB-KW"/>
</dbReference>
<evidence type="ECO:0000256" key="1">
    <source>
        <dbReference type="ARBA" id="ARBA00023002"/>
    </source>
</evidence>
<keyword evidence="1 3" id="KW-0560">Oxidoreductase</keyword>
<dbReference type="OrthoDB" id="9781031at2"/>
<protein>
    <submittedName>
        <fullName evidence="3">Scyllo-inositol 2-dehydrogenase</fullName>
        <ecNumber evidence="3">1.1.1.370</ecNumber>
    </submittedName>
</protein>
<keyword evidence="4" id="KW-1185">Reference proteome</keyword>
<accession>A0A1L9P157</accession>
<name>A0A1L9P157_9RHOB</name>
<dbReference type="PANTHER" id="PTHR43818:SF11">
    <property type="entry name" value="BCDNA.GH03377"/>
    <property type="match status" value="1"/>
</dbReference>
<organism evidence="3 4">
    <name type="scientific">Planktotalea frisia</name>
    <dbReference type="NCBI Taxonomy" id="696762"/>
    <lineage>
        <taxon>Bacteria</taxon>
        <taxon>Pseudomonadati</taxon>
        <taxon>Pseudomonadota</taxon>
        <taxon>Alphaproteobacteria</taxon>
        <taxon>Rhodobacterales</taxon>
        <taxon>Paracoccaceae</taxon>
        <taxon>Planktotalea</taxon>
    </lineage>
</organism>
<dbReference type="PANTHER" id="PTHR43818">
    <property type="entry name" value="BCDNA.GH03377"/>
    <property type="match status" value="1"/>
</dbReference>
<evidence type="ECO:0000259" key="2">
    <source>
        <dbReference type="Pfam" id="PF01408"/>
    </source>
</evidence>
<reference evidence="3 4" key="1">
    <citation type="submission" date="2016-10" db="EMBL/GenBank/DDBJ databases">
        <title>Genome sequence of Planktotalea frisia SH6-1.</title>
        <authorList>
            <person name="Poehlein A."/>
            <person name="Bakenhus I."/>
            <person name="Voget S."/>
            <person name="Brinkhoff T."/>
            <person name="Simon M."/>
        </authorList>
    </citation>
    <scope>NUCLEOTIDE SEQUENCE [LARGE SCALE GENOMIC DNA]</scope>
    <source>
        <strain evidence="3 4">SH6-1</strain>
    </source>
</reference>
<dbReference type="AlphaFoldDB" id="A0A1L9P157"/>
<dbReference type="GO" id="GO:0000166">
    <property type="term" value="F:nucleotide binding"/>
    <property type="evidence" value="ECO:0007669"/>
    <property type="project" value="InterPro"/>
</dbReference>
<feature type="domain" description="Gfo/Idh/MocA-like oxidoreductase N-terminal" evidence="2">
    <location>
        <begin position="3"/>
        <end position="120"/>
    </location>
</feature>
<dbReference type="RefSeq" id="WP_072629171.1">
    <property type="nucleotide sequence ID" value="NZ_MLCB01000039.1"/>
</dbReference>
<dbReference type="InterPro" id="IPR000683">
    <property type="entry name" value="Gfo/Idh/MocA-like_OxRdtase_N"/>
</dbReference>
<dbReference type="Gene3D" id="3.40.50.720">
    <property type="entry name" value="NAD(P)-binding Rossmann-like Domain"/>
    <property type="match status" value="1"/>
</dbReference>
<dbReference type="InterPro" id="IPR050463">
    <property type="entry name" value="Gfo/Idh/MocA_oxidrdct_glycsds"/>
</dbReference>
<comment type="caution">
    <text evidence="3">The sequence shown here is derived from an EMBL/GenBank/DDBJ whole genome shotgun (WGS) entry which is preliminary data.</text>
</comment>
<dbReference type="InterPro" id="IPR036291">
    <property type="entry name" value="NAD(P)-bd_dom_sf"/>
</dbReference>
<dbReference type="SUPFAM" id="SSF51735">
    <property type="entry name" value="NAD(P)-binding Rossmann-fold domains"/>
    <property type="match status" value="1"/>
</dbReference>
<dbReference type="SUPFAM" id="SSF55347">
    <property type="entry name" value="Glyceraldehyde-3-phosphate dehydrogenase-like, C-terminal domain"/>
    <property type="match status" value="1"/>
</dbReference>
<dbReference type="Proteomes" id="UP000184514">
    <property type="component" value="Unassembled WGS sequence"/>
</dbReference>
<evidence type="ECO:0000313" key="4">
    <source>
        <dbReference type="Proteomes" id="UP000184514"/>
    </source>
</evidence>
<sequence length="322" mass="34445">MAFKTAIIGLGIMGQRMLEHMSQHPDFSVSAVWDPDQTACVEAHALAPASKIAQSAEDAIADADLVYLACPPAPRKAYALAAAEQGKAVFLEKPLGVDVAESRDLVQQLTASGVPAAVNFTQAAGAALHDISNAVAAGDLGQLMGVDIIVTYANWPRDWQRAADWLRFRDEGGMTREVISHFLFFSERILGPLELVWTQPSYPTQLDLCETHVSARLLNSNGLPVTIMGSVGGAQPDRQEVTIKGAKTSRRISNFSNDAVSSGGEFTPVGESPADPRATSLKAQLDELVLCLEGKPNRLATLDEALRVQVLIESILDNSTAN</sequence>
<dbReference type="Gene3D" id="3.30.360.10">
    <property type="entry name" value="Dihydrodipicolinate Reductase, domain 2"/>
    <property type="match status" value="1"/>
</dbReference>
<dbReference type="Pfam" id="PF01408">
    <property type="entry name" value="GFO_IDH_MocA"/>
    <property type="match status" value="1"/>
</dbReference>
<proteinExistence type="predicted"/>
<dbReference type="EMBL" id="MLCB01000039">
    <property type="protein sequence ID" value="OJI95265.1"/>
    <property type="molecule type" value="Genomic_DNA"/>
</dbReference>